<gene>
    <name evidence="5" type="ORF">GCM10017056_10240</name>
</gene>
<feature type="domain" description="DUF4140" evidence="4">
    <location>
        <begin position="30"/>
        <end position="124"/>
    </location>
</feature>
<dbReference type="PANTHER" id="PTHR31005:SF8">
    <property type="entry name" value="DUF4139 DOMAIN-CONTAINING PROTEIN"/>
    <property type="match status" value="1"/>
</dbReference>
<evidence type="ECO:0000259" key="4">
    <source>
        <dbReference type="Pfam" id="PF13600"/>
    </source>
</evidence>
<organism evidence="5 6">
    <name type="scientific">Seohaeicola zhoushanensis</name>
    <dbReference type="NCBI Taxonomy" id="1569283"/>
    <lineage>
        <taxon>Bacteria</taxon>
        <taxon>Pseudomonadati</taxon>
        <taxon>Pseudomonadota</taxon>
        <taxon>Alphaproteobacteria</taxon>
        <taxon>Rhodobacterales</taxon>
        <taxon>Roseobacteraceae</taxon>
        <taxon>Seohaeicola</taxon>
    </lineage>
</organism>
<evidence type="ECO:0000313" key="5">
    <source>
        <dbReference type="EMBL" id="GHF40612.1"/>
    </source>
</evidence>
<keyword evidence="6" id="KW-1185">Reference proteome</keyword>
<feature type="signal peptide" evidence="2">
    <location>
        <begin position="1"/>
        <end position="18"/>
    </location>
</feature>
<dbReference type="Pfam" id="PF13598">
    <property type="entry name" value="DUF4139"/>
    <property type="match status" value="1"/>
</dbReference>
<reference evidence="5" key="2">
    <citation type="submission" date="2020-09" db="EMBL/GenBank/DDBJ databases">
        <authorList>
            <person name="Sun Q."/>
            <person name="Kim S."/>
        </authorList>
    </citation>
    <scope>NUCLEOTIDE SEQUENCE</scope>
    <source>
        <strain evidence="5">KCTC 42650</strain>
    </source>
</reference>
<feature type="chain" id="PRO_5035154937" description="Mucoidy inhibitor MuiA family protein" evidence="2">
    <location>
        <begin position="19"/>
        <end position="538"/>
    </location>
</feature>
<feature type="coiled-coil region" evidence="1">
    <location>
        <begin position="98"/>
        <end position="125"/>
    </location>
</feature>
<evidence type="ECO:0008006" key="7">
    <source>
        <dbReference type="Google" id="ProtNLM"/>
    </source>
</evidence>
<name>A0A8J3GVT4_9RHOB</name>
<dbReference type="AlphaFoldDB" id="A0A8J3GVT4"/>
<dbReference type="Pfam" id="PF13600">
    <property type="entry name" value="DUF4140"/>
    <property type="match status" value="1"/>
</dbReference>
<evidence type="ECO:0000313" key="6">
    <source>
        <dbReference type="Proteomes" id="UP000626220"/>
    </source>
</evidence>
<dbReference type="InterPro" id="IPR011935">
    <property type="entry name" value="CHP02231"/>
</dbReference>
<comment type="caution">
    <text evidence="5">The sequence shown here is derived from an EMBL/GenBank/DDBJ whole genome shotgun (WGS) entry which is preliminary data.</text>
</comment>
<reference evidence="5" key="1">
    <citation type="journal article" date="2014" name="Int. J. Syst. Evol. Microbiol.">
        <title>Complete genome sequence of Corynebacterium casei LMG S-19264T (=DSM 44701T), isolated from a smear-ripened cheese.</title>
        <authorList>
            <consortium name="US DOE Joint Genome Institute (JGI-PGF)"/>
            <person name="Walter F."/>
            <person name="Albersmeier A."/>
            <person name="Kalinowski J."/>
            <person name="Ruckert C."/>
        </authorList>
    </citation>
    <scope>NUCLEOTIDE SEQUENCE</scope>
    <source>
        <strain evidence="5">KCTC 42650</strain>
    </source>
</reference>
<evidence type="ECO:0000256" key="2">
    <source>
        <dbReference type="SAM" id="SignalP"/>
    </source>
</evidence>
<keyword evidence="2" id="KW-0732">Signal</keyword>
<evidence type="ECO:0000259" key="3">
    <source>
        <dbReference type="Pfam" id="PF13598"/>
    </source>
</evidence>
<protein>
    <recommendedName>
        <fullName evidence="7">Mucoidy inhibitor MuiA family protein</fullName>
    </recommendedName>
</protein>
<dbReference type="InterPro" id="IPR037291">
    <property type="entry name" value="DUF4139"/>
</dbReference>
<dbReference type="EMBL" id="BNCJ01000002">
    <property type="protein sequence ID" value="GHF40612.1"/>
    <property type="molecule type" value="Genomic_DNA"/>
</dbReference>
<sequence length="538" mass="58303">MRVLLPLVALLIGSQALAEDIVLASPVTGATVYTAGAEIVRRVPFSVPPGKHRLILQDLPASTDFESIRIEAEGVVAGPLTMRSDFTPPRDRRKRPEVQAAEARVEALERQIEGVRDRAAAARLAVGAAEVRRQFLGDLGKAEGMATAGIDALRALSQMIGDEALDAARAAQLGEIDARRTERGLADLEDQLADARQALAAVTPESGARAYLALEVEAAAATEGALTLSYYTQDAFWVPVHDLRLDRKAGRLAIERGAHVGQHTGESWREVALVLSTAEPASQMEPREIYPRLRRIEDPVVYRDATAGARLAAAPMAEPVVVAQQKAMLDLSGHVATYRYPEPVTVTTDADSVRLKLDTLELEAKIFARAVAGYGESSAFLGAHVVNSSGEEILPSVQSALYVDGSYVGSTATEAIAANDKADLFFGPVKGLLLDRVVEDENEGNRGFISRSNEQGETARLTLRNLTGEAWEVTVLDQVPYATQEELEITWQADPRPDVTDWQDKRGVLAWELSIGPGEEKRITLRQKLSWPEGKVLQ</sequence>
<keyword evidence="1" id="KW-0175">Coiled coil</keyword>
<accession>A0A8J3GVT4</accession>
<dbReference type="NCBIfam" id="TIGR02231">
    <property type="entry name" value="mucoidy inhibitor MuiA family protein"/>
    <property type="match status" value="1"/>
</dbReference>
<dbReference type="RefSeq" id="WP_189678965.1">
    <property type="nucleotide sequence ID" value="NZ_BNCJ01000002.1"/>
</dbReference>
<dbReference type="Proteomes" id="UP000626220">
    <property type="component" value="Unassembled WGS sequence"/>
</dbReference>
<dbReference type="InterPro" id="IPR025554">
    <property type="entry name" value="DUF4140"/>
</dbReference>
<proteinExistence type="predicted"/>
<evidence type="ECO:0000256" key="1">
    <source>
        <dbReference type="SAM" id="Coils"/>
    </source>
</evidence>
<feature type="domain" description="DUF4139" evidence="3">
    <location>
        <begin position="226"/>
        <end position="533"/>
    </location>
</feature>
<dbReference type="PANTHER" id="PTHR31005">
    <property type="entry name" value="DUF4139 DOMAIN-CONTAINING PROTEIN"/>
    <property type="match status" value="1"/>
</dbReference>